<dbReference type="EMBL" id="CABVLZ010000004">
    <property type="protein sequence ID" value="VVU95185.1"/>
    <property type="molecule type" value="Genomic_DNA"/>
</dbReference>
<evidence type="ECO:0000313" key="1">
    <source>
        <dbReference type="EMBL" id="VVU95185.1"/>
    </source>
</evidence>
<proteinExistence type="predicted"/>
<name>A0A5E8CLQ3_9ZZZZ</name>
<gene>
    <name evidence="1" type="ORF">CPAV1605_910</name>
</gene>
<reference evidence="1" key="1">
    <citation type="submission" date="2019-09" db="EMBL/GenBank/DDBJ databases">
        <authorList>
            <person name="Needham M D."/>
        </authorList>
    </citation>
    <scope>NUCLEOTIDE SEQUENCE</scope>
</reference>
<accession>A0A5E8CLQ3</accession>
<sequence length="106" mass="12496">MESQQIKKTVEEIVSFINNKDNKNLQNSNKELLKYKVETNFTEFNELYPTLIKKILNGDKLDYLDKMLSAMSQIKENKISQFEAEKKLGEELAEEYVYPIVDKNKK</sequence>
<protein>
    <submittedName>
        <fullName evidence="1">Uncharacterized protein</fullName>
    </submittedName>
</protein>
<dbReference type="AlphaFoldDB" id="A0A5E8CLQ3"/>
<organism evidence="1">
    <name type="scientific">seawater metagenome</name>
    <dbReference type="NCBI Taxonomy" id="1561972"/>
    <lineage>
        <taxon>unclassified sequences</taxon>
        <taxon>metagenomes</taxon>
        <taxon>ecological metagenomes</taxon>
    </lineage>
</organism>